<organism evidence="2 3">
    <name type="scientific">Cerrena zonata</name>
    <dbReference type="NCBI Taxonomy" id="2478898"/>
    <lineage>
        <taxon>Eukaryota</taxon>
        <taxon>Fungi</taxon>
        <taxon>Dikarya</taxon>
        <taxon>Basidiomycota</taxon>
        <taxon>Agaricomycotina</taxon>
        <taxon>Agaricomycetes</taxon>
        <taxon>Polyporales</taxon>
        <taxon>Cerrenaceae</taxon>
        <taxon>Cerrena</taxon>
    </lineage>
</organism>
<dbReference type="AlphaFoldDB" id="A0AAW0GKJ3"/>
<proteinExistence type="predicted"/>
<reference evidence="2 3" key="1">
    <citation type="submission" date="2022-09" db="EMBL/GenBank/DDBJ databases">
        <authorList>
            <person name="Palmer J.M."/>
        </authorList>
    </citation>
    <scope>NUCLEOTIDE SEQUENCE [LARGE SCALE GENOMIC DNA]</scope>
    <source>
        <strain evidence="2 3">DSM 7382</strain>
    </source>
</reference>
<evidence type="ECO:0000313" key="2">
    <source>
        <dbReference type="EMBL" id="KAK7691669.1"/>
    </source>
</evidence>
<comment type="caution">
    <text evidence="2">The sequence shown here is derived from an EMBL/GenBank/DDBJ whole genome shotgun (WGS) entry which is preliminary data.</text>
</comment>
<name>A0AAW0GKJ3_9APHY</name>
<feature type="region of interest" description="Disordered" evidence="1">
    <location>
        <begin position="121"/>
        <end position="150"/>
    </location>
</feature>
<evidence type="ECO:0000256" key="1">
    <source>
        <dbReference type="SAM" id="MobiDB-lite"/>
    </source>
</evidence>
<evidence type="ECO:0000313" key="3">
    <source>
        <dbReference type="Proteomes" id="UP001385951"/>
    </source>
</evidence>
<dbReference type="Proteomes" id="UP001385951">
    <property type="component" value="Unassembled WGS sequence"/>
</dbReference>
<keyword evidence="3" id="KW-1185">Reference proteome</keyword>
<dbReference type="EMBL" id="JASBNA010000005">
    <property type="protein sequence ID" value="KAK7691669.1"/>
    <property type="molecule type" value="Genomic_DNA"/>
</dbReference>
<accession>A0AAW0GKJ3</accession>
<gene>
    <name evidence="2" type="ORF">QCA50_005068</name>
</gene>
<protein>
    <submittedName>
        <fullName evidence="2">Uncharacterized protein</fullName>
    </submittedName>
</protein>
<sequence length="236" mass="26518">MSTQDMYQDIRDGTYIDNFLVNPRDQAPSAGETRQSGLVEKRVQLLRALVARIEGSCDTTKNPALPHCSPPLFFSPRPLRPEEKRAPLLDAQWDLEDPKPCPPAFHFMPMRHRVVTFKQAKDASLVRKPQPPIGTGRPRPRAAATNGTSRQELFRLRPLPPCPQPPIGPTRDLLPLSYHAIGRRVFFPPAKEEDVSDQSDGDCLSIQGGQILLPLTRDDIDPRLSTIPQVKGYRDY</sequence>